<keyword evidence="6 8" id="KW-1133">Transmembrane helix</keyword>
<feature type="transmembrane region" description="Helical" evidence="8">
    <location>
        <begin position="157"/>
        <end position="180"/>
    </location>
</feature>
<comment type="subcellular location">
    <subcellularLocation>
        <location evidence="1 8">Cell membrane</location>
        <topology evidence="1 8">Multi-pass membrane protein</topology>
    </subcellularLocation>
</comment>
<gene>
    <name evidence="10" type="ORF">AV656_13365</name>
</gene>
<comment type="caution">
    <text evidence="10">The sequence shown here is derived from an EMBL/GenBank/DDBJ whole genome shotgun (WGS) entry which is preliminary data.</text>
</comment>
<evidence type="ECO:0000256" key="4">
    <source>
        <dbReference type="ARBA" id="ARBA00022475"/>
    </source>
</evidence>
<dbReference type="GO" id="GO:0005886">
    <property type="term" value="C:plasma membrane"/>
    <property type="evidence" value="ECO:0007669"/>
    <property type="project" value="UniProtKB-SubCell"/>
</dbReference>
<dbReference type="GO" id="GO:0035435">
    <property type="term" value="P:phosphate ion transmembrane transport"/>
    <property type="evidence" value="ECO:0007669"/>
    <property type="project" value="InterPro"/>
</dbReference>
<dbReference type="RefSeq" id="WP_063182882.1">
    <property type="nucleotide sequence ID" value="NZ_LQNT01000011.1"/>
</dbReference>
<dbReference type="Proteomes" id="UP000076490">
    <property type="component" value="Unassembled WGS sequence"/>
</dbReference>
<feature type="transmembrane region" description="Helical" evidence="8">
    <location>
        <begin position="131"/>
        <end position="151"/>
    </location>
</feature>
<name>A0A161SQM3_9BACL</name>
<dbReference type="PANTHER" id="PTHR43470">
    <property type="entry name" value="PHOSPHATE TRANSPORT SYSTEM PERMEASE PROTEIN PSTA-RELATED"/>
    <property type="match status" value="1"/>
</dbReference>
<reference evidence="10 11" key="1">
    <citation type="submission" date="2016-01" db="EMBL/GenBank/DDBJ databases">
        <title>Whole genome sequencing of Bhargavaea cecembensis T14.</title>
        <authorList>
            <person name="Hong K.W."/>
        </authorList>
    </citation>
    <scope>NUCLEOTIDE SEQUENCE [LARGE SCALE GENOMIC DNA]</scope>
    <source>
        <strain evidence="10 11">T14</strain>
    </source>
</reference>
<evidence type="ECO:0000256" key="6">
    <source>
        <dbReference type="ARBA" id="ARBA00022989"/>
    </source>
</evidence>
<sequence length="303" mass="33137">MRITEQQPGVNKRYIDQTSVSKRMDGRKITNTVFKTLFFMATLVALLVLGILFYRILSQGLGFLSADFFQNFASRFPEKAGIKAALIGSLWLMAVVAPLSMFLGIGTAIYLEEYAKKNRVNDFIRMNISNLAGVPSVVFGLLGLTIFVRALALGNSILAAGFTMSLLILPVIIVAAQEAIRAVPQHVREASYGMGATKWQTIVRVVLPSAIPGILTGSILALSRAIGETAPLIVIGVPVIIQFLPSGVMDTFTALPMQIYDWAKRPQADFQHVASAGIIVLMAFLLLMNSIAVLIRNKFQKRY</sequence>
<dbReference type="InterPro" id="IPR005672">
    <property type="entry name" value="Phosphate_PstA"/>
</dbReference>
<evidence type="ECO:0000256" key="1">
    <source>
        <dbReference type="ARBA" id="ARBA00004651"/>
    </source>
</evidence>
<proteinExistence type="inferred from homology"/>
<evidence type="ECO:0000256" key="2">
    <source>
        <dbReference type="ARBA" id="ARBA00007069"/>
    </source>
</evidence>
<dbReference type="Gene3D" id="1.10.3720.10">
    <property type="entry name" value="MetI-like"/>
    <property type="match status" value="1"/>
</dbReference>
<dbReference type="NCBIfam" id="TIGR00974">
    <property type="entry name" value="3a0107s02c"/>
    <property type="match status" value="1"/>
</dbReference>
<keyword evidence="7 8" id="KW-0472">Membrane</keyword>
<evidence type="ECO:0000256" key="8">
    <source>
        <dbReference type="RuleBase" id="RU363043"/>
    </source>
</evidence>
<evidence type="ECO:0000256" key="5">
    <source>
        <dbReference type="ARBA" id="ARBA00022692"/>
    </source>
</evidence>
<dbReference type="EMBL" id="LQNT01000011">
    <property type="protein sequence ID" value="KZE37540.1"/>
    <property type="molecule type" value="Genomic_DNA"/>
</dbReference>
<dbReference type="InterPro" id="IPR000515">
    <property type="entry name" value="MetI-like"/>
</dbReference>
<evidence type="ECO:0000313" key="10">
    <source>
        <dbReference type="EMBL" id="KZE37540.1"/>
    </source>
</evidence>
<keyword evidence="3" id="KW-0813">Transport</keyword>
<dbReference type="GO" id="GO:0005315">
    <property type="term" value="F:phosphate transmembrane transporter activity"/>
    <property type="evidence" value="ECO:0007669"/>
    <property type="project" value="InterPro"/>
</dbReference>
<organism evidence="10 11">
    <name type="scientific">Bhargavaea cecembensis</name>
    <dbReference type="NCBI Taxonomy" id="394098"/>
    <lineage>
        <taxon>Bacteria</taxon>
        <taxon>Bacillati</taxon>
        <taxon>Bacillota</taxon>
        <taxon>Bacilli</taxon>
        <taxon>Bacillales</taxon>
        <taxon>Caryophanaceae</taxon>
        <taxon>Bhargavaea</taxon>
    </lineage>
</organism>
<feature type="domain" description="ABC transmembrane type-1" evidence="9">
    <location>
        <begin position="86"/>
        <end position="292"/>
    </location>
</feature>
<dbReference type="PANTHER" id="PTHR43470:SF5">
    <property type="entry name" value="PHOSPHATE TRANSPORT SYSTEM PERMEASE PROTEIN PSTA"/>
    <property type="match status" value="1"/>
</dbReference>
<dbReference type="PROSITE" id="PS50928">
    <property type="entry name" value="ABC_TM1"/>
    <property type="match status" value="1"/>
</dbReference>
<evidence type="ECO:0000256" key="3">
    <source>
        <dbReference type="ARBA" id="ARBA00022448"/>
    </source>
</evidence>
<feature type="transmembrane region" description="Helical" evidence="8">
    <location>
        <begin position="232"/>
        <end position="252"/>
    </location>
</feature>
<dbReference type="SUPFAM" id="SSF161098">
    <property type="entry name" value="MetI-like"/>
    <property type="match status" value="1"/>
</dbReference>
<feature type="transmembrane region" description="Helical" evidence="8">
    <location>
        <begin position="273"/>
        <end position="295"/>
    </location>
</feature>
<keyword evidence="4 8" id="KW-1003">Cell membrane</keyword>
<comment type="similarity">
    <text evidence="2 8">Belongs to the binding-protein-dependent transport system permease family. CysTW subfamily.</text>
</comment>
<feature type="transmembrane region" description="Helical" evidence="8">
    <location>
        <begin position="32"/>
        <end position="57"/>
    </location>
</feature>
<dbReference type="OrthoDB" id="9807065at2"/>
<dbReference type="Pfam" id="PF00528">
    <property type="entry name" value="BPD_transp_1"/>
    <property type="match status" value="1"/>
</dbReference>
<dbReference type="InterPro" id="IPR035906">
    <property type="entry name" value="MetI-like_sf"/>
</dbReference>
<dbReference type="CDD" id="cd06261">
    <property type="entry name" value="TM_PBP2"/>
    <property type="match status" value="1"/>
</dbReference>
<accession>A0A161SQM3</accession>
<keyword evidence="5 8" id="KW-0812">Transmembrane</keyword>
<evidence type="ECO:0000256" key="7">
    <source>
        <dbReference type="ARBA" id="ARBA00023136"/>
    </source>
</evidence>
<protein>
    <recommendedName>
        <fullName evidence="8">Phosphate transport system permease protein PstA</fullName>
    </recommendedName>
</protein>
<evidence type="ECO:0000259" key="9">
    <source>
        <dbReference type="PROSITE" id="PS50928"/>
    </source>
</evidence>
<dbReference type="AlphaFoldDB" id="A0A161SQM3"/>
<feature type="transmembrane region" description="Helical" evidence="8">
    <location>
        <begin position="84"/>
        <end position="111"/>
    </location>
</feature>
<evidence type="ECO:0000313" key="11">
    <source>
        <dbReference type="Proteomes" id="UP000076490"/>
    </source>
</evidence>